<evidence type="ECO:0000313" key="11">
    <source>
        <dbReference type="EMBL" id="MBW4360581.1"/>
    </source>
</evidence>
<evidence type="ECO:0000256" key="9">
    <source>
        <dbReference type="PROSITE-ProRule" id="PRU00560"/>
    </source>
</evidence>
<protein>
    <recommendedName>
        <fullName evidence="7">DNA 3'-5' helicase</fullName>
        <ecNumber evidence="7">5.6.2.4</ecNumber>
    </recommendedName>
</protein>
<keyword evidence="12" id="KW-1185">Reference proteome</keyword>
<dbReference type="PROSITE" id="PS51198">
    <property type="entry name" value="UVRD_HELICASE_ATP_BIND"/>
    <property type="match status" value="1"/>
</dbReference>
<comment type="caution">
    <text evidence="11">The sequence shown here is derived from an EMBL/GenBank/DDBJ whole genome shotgun (WGS) entry which is preliminary data.</text>
</comment>
<feature type="domain" description="UvrD-like helicase ATP-binding" evidence="10">
    <location>
        <begin position="2"/>
        <end position="288"/>
    </location>
</feature>
<evidence type="ECO:0000256" key="7">
    <source>
        <dbReference type="ARBA" id="ARBA00034808"/>
    </source>
</evidence>
<evidence type="ECO:0000256" key="1">
    <source>
        <dbReference type="ARBA" id="ARBA00022741"/>
    </source>
</evidence>
<evidence type="ECO:0000256" key="4">
    <source>
        <dbReference type="ARBA" id="ARBA00022840"/>
    </source>
</evidence>
<sequence>MSKIEITSETRLNNIEQHFRVSAGPGAGKTHWLCEHIKNVLHHSARLEKTRKIACITYTNTAVETILSRLGTSAERAEIATIHSFLYNHIIKPYAPFIAGEYGLNLSEVDGHDDTILSNFGFINDWKTRTSQQRIREDHLILKAFHAIKWKFDTSGDLVATTDYPHKVGSYSIKKSSYLDYKKMAWGKGVLHHDDVLFFSFQIIKKFPFVLEILRSKFPYIYIDEFQDSSPIQVEIFRNIGLKESKIGIIGDQAQSIYKFQGADPTQFMLFNLPGMIDYIMKENRRSTNEIIEVLNIVRKDIIQEKYRNESDSKPLIIVGNLADASQKIRHLCAAEPVYSLSRDNITANLMKKQIRGFHDAKLFEKLADNDKPGSGNKYRSTIVAICIKAVEYAREGKFKDAIKEMQKEFKTKTDPTIGRRKSLDFIVLLLSNYETYKDISLYAFFTFVKQNIKPEISDLRKGSAKSFYEDHTYQQMALCVKIPEDLSRDKTIHKAKGDEFANVLLILPEEKDLSFLLNPDTQNNEEHRINYVAVSRAKNKLFISVPSLDATNRTTLEPHFEIETL</sequence>
<evidence type="ECO:0000313" key="12">
    <source>
        <dbReference type="Proteomes" id="UP000812031"/>
    </source>
</evidence>
<evidence type="ECO:0000256" key="3">
    <source>
        <dbReference type="ARBA" id="ARBA00022806"/>
    </source>
</evidence>
<dbReference type="EC" id="5.6.2.4" evidence="7"/>
<keyword evidence="4 9" id="KW-0067">ATP-binding</keyword>
<dbReference type="InterPro" id="IPR000212">
    <property type="entry name" value="DNA_helicase_UvrD/REP"/>
</dbReference>
<accession>A0ABS6XV70</accession>
<dbReference type="InterPro" id="IPR014016">
    <property type="entry name" value="UvrD-like_ATP-bd"/>
</dbReference>
<evidence type="ECO:0000256" key="8">
    <source>
        <dbReference type="ARBA" id="ARBA00048988"/>
    </source>
</evidence>
<comment type="catalytic activity">
    <reaction evidence="8">
        <text>ATP + H2O = ADP + phosphate + H(+)</text>
        <dbReference type="Rhea" id="RHEA:13065"/>
        <dbReference type="ChEBI" id="CHEBI:15377"/>
        <dbReference type="ChEBI" id="CHEBI:15378"/>
        <dbReference type="ChEBI" id="CHEBI:30616"/>
        <dbReference type="ChEBI" id="CHEBI:43474"/>
        <dbReference type="ChEBI" id="CHEBI:456216"/>
        <dbReference type="EC" id="5.6.2.4"/>
    </reaction>
</comment>
<proteinExistence type="predicted"/>
<dbReference type="Pfam" id="PF00580">
    <property type="entry name" value="UvrD-helicase"/>
    <property type="match status" value="1"/>
</dbReference>
<dbReference type="PANTHER" id="PTHR11070">
    <property type="entry name" value="UVRD / RECB / PCRA DNA HELICASE FAMILY MEMBER"/>
    <property type="match status" value="1"/>
</dbReference>
<comment type="catalytic activity">
    <reaction evidence="6">
        <text>Couples ATP hydrolysis with the unwinding of duplex DNA by translocating in the 3'-5' direction.</text>
        <dbReference type="EC" id="5.6.2.4"/>
    </reaction>
</comment>
<organism evidence="11 12">
    <name type="scientific">Flavobacterium taihuense</name>
    <dbReference type="NCBI Taxonomy" id="2857508"/>
    <lineage>
        <taxon>Bacteria</taxon>
        <taxon>Pseudomonadati</taxon>
        <taxon>Bacteroidota</taxon>
        <taxon>Flavobacteriia</taxon>
        <taxon>Flavobacteriales</taxon>
        <taxon>Flavobacteriaceae</taxon>
        <taxon>Flavobacterium</taxon>
    </lineage>
</organism>
<keyword evidence="2 9" id="KW-0378">Hydrolase</keyword>
<dbReference type="Proteomes" id="UP000812031">
    <property type="component" value="Unassembled WGS sequence"/>
</dbReference>
<feature type="binding site" evidence="9">
    <location>
        <begin position="23"/>
        <end position="30"/>
    </location>
    <ligand>
        <name>ATP</name>
        <dbReference type="ChEBI" id="CHEBI:30616"/>
    </ligand>
</feature>
<keyword evidence="1 9" id="KW-0547">Nucleotide-binding</keyword>
<dbReference type="RefSeq" id="WP_219317066.1">
    <property type="nucleotide sequence ID" value="NZ_JAHWYN010000006.1"/>
</dbReference>
<reference evidence="11 12" key="1">
    <citation type="submission" date="2021-07" db="EMBL/GenBank/DDBJ databases">
        <title>Flavobacterium sp. nov. isolated from sediment on the Taihu Lake.</title>
        <authorList>
            <person name="Qu J.-H."/>
        </authorList>
    </citation>
    <scope>NUCLEOTIDE SEQUENCE [LARGE SCALE GENOMIC DNA]</scope>
    <source>
        <strain evidence="11 12">NAS39</strain>
    </source>
</reference>
<dbReference type="GO" id="GO:0004386">
    <property type="term" value="F:helicase activity"/>
    <property type="evidence" value="ECO:0007669"/>
    <property type="project" value="UniProtKB-KW"/>
</dbReference>
<dbReference type="InterPro" id="IPR014017">
    <property type="entry name" value="DNA_helicase_UvrD-like_C"/>
</dbReference>
<evidence type="ECO:0000259" key="10">
    <source>
        <dbReference type="PROSITE" id="PS51198"/>
    </source>
</evidence>
<keyword evidence="3 9" id="KW-0347">Helicase</keyword>
<dbReference type="Pfam" id="PF13361">
    <property type="entry name" value="UvrD_C"/>
    <property type="match status" value="1"/>
</dbReference>
<dbReference type="PANTHER" id="PTHR11070:SF3">
    <property type="entry name" value="DNA 3'-5' HELICASE"/>
    <property type="match status" value="1"/>
</dbReference>
<dbReference type="EMBL" id="JAHWYN010000006">
    <property type="protein sequence ID" value="MBW4360581.1"/>
    <property type="molecule type" value="Genomic_DNA"/>
</dbReference>
<keyword evidence="5" id="KW-0413">Isomerase</keyword>
<name>A0ABS6XV70_9FLAO</name>
<evidence type="ECO:0000256" key="5">
    <source>
        <dbReference type="ARBA" id="ARBA00023235"/>
    </source>
</evidence>
<evidence type="ECO:0000256" key="6">
    <source>
        <dbReference type="ARBA" id="ARBA00034617"/>
    </source>
</evidence>
<evidence type="ECO:0000256" key="2">
    <source>
        <dbReference type="ARBA" id="ARBA00022801"/>
    </source>
</evidence>
<gene>
    <name evidence="11" type="ORF">KZH69_08800</name>
</gene>